<sequence length="712" mass="77928">MAAGCALPLLLSSPLSQPFWLKRQQEKSAWIAELHRRGQHFDIGDAACARHHSSARCAAPRRRPRPPTCARPAANATNVLAARASRASPAEPRLFLRLLRKLEAGEAVTILALGSSVVGAHAGCTRPLPHLARCACPKCCGSRCGRWGGGGWAVRLLEWVNASWPHAEHTLYNLGEPGGDFLPSLLACPASYLTFDFDLVLLDFFTAYHAGKHALIYEQAVRSLLGGARSHRLGPPSVILVNFFEFADRHHPKSTFDTFLSQFVEAQRSLARDTALHPAAAVESVLNMWHFDDTPTLAAALRLLRAWARRKDRALEQTDVWRNFFRDAEVRVLSRHYGLPAVSLAAAYGREFELHEHGVHLHDFACYDGLHPNHHARAEQMIAAPLIGVLQRGLAAARRLGAPSAYALPAALQRLPPRSGKLCFDFDAEGWSMLTGEKPTNRKVHEQSMLQTAALAHVSRRDGWAFVQYEPASNTPFKPGIVAHRAGAVLQLQLDTSATLQPKVALQYLESFSGMGVVSGSCSGCECEPFTVDARGTIAHQSTNQWHEVDVTQHPACELTLRVLNTSAPTKFKLVRLIITGGDEETSTAPPSERRPAQRRPMRTAPLGWHMAECNKPSSCAPLQRLAARAREREAADAAAAALNGDTDARAHERGRVAALALLHATRQALRMRLAEPAWPRAPFLMFACPRVDSGERRSTPVLPAEDAGLAL</sequence>
<organism evidence="1 2">
    <name type="scientific">Prymnesium parvum</name>
    <name type="common">Toxic golden alga</name>
    <dbReference type="NCBI Taxonomy" id="97485"/>
    <lineage>
        <taxon>Eukaryota</taxon>
        <taxon>Haptista</taxon>
        <taxon>Haptophyta</taxon>
        <taxon>Prymnesiophyceae</taxon>
        <taxon>Prymnesiales</taxon>
        <taxon>Prymnesiaceae</taxon>
        <taxon>Prymnesium</taxon>
    </lineage>
</organism>
<gene>
    <name evidence="1" type="ORF">AB1Y20_015321</name>
</gene>
<proteinExistence type="predicted"/>
<dbReference type="EMBL" id="JBGBPQ010000003">
    <property type="protein sequence ID" value="KAL1526617.1"/>
    <property type="molecule type" value="Genomic_DNA"/>
</dbReference>
<dbReference type="AlphaFoldDB" id="A0AB34K072"/>
<keyword evidence="2" id="KW-1185">Reference proteome</keyword>
<accession>A0AB34K072</accession>
<evidence type="ECO:0000313" key="1">
    <source>
        <dbReference type="EMBL" id="KAL1526617.1"/>
    </source>
</evidence>
<dbReference type="PANTHER" id="PTHR34407:SF1">
    <property type="entry name" value="SGNH HYDROLASE-TYPE ESTERASE DOMAIN-CONTAINING PROTEIN"/>
    <property type="match status" value="1"/>
</dbReference>
<protein>
    <submittedName>
        <fullName evidence="1">Uncharacterized protein</fullName>
    </submittedName>
</protein>
<reference evidence="1 2" key="1">
    <citation type="journal article" date="2024" name="Science">
        <title>Giant polyketide synthase enzymes in the biosynthesis of giant marine polyether toxins.</title>
        <authorList>
            <person name="Fallon T.R."/>
            <person name="Shende V.V."/>
            <person name="Wierzbicki I.H."/>
            <person name="Pendleton A.L."/>
            <person name="Watervoot N.F."/>
            <person name="Auber R.P."/>
            <person name="Gonzalez D.J."/>
            <person name="Wisecaver J.H."/>
            <person name="Moore B.S."/>
        </authorList>
    </citation>
    <scope>NUCLEOTIDE SEQUENCE [LARGE SCALE GENOMIC DNA]</scope>
    <source>
        <strain evidence="1 2">12B1</strain>
    </source>
</reference>
<evidence type="ECO:0000313" key="2">
    <source>
        <dbReference type="Proteomes" id="UP001515480"/>
    </source>
</evidence>
<name>A0AB34K072_PRYPA</name>
<dbReference type="PANTHER" id="PTHR34407">
    <property type="entry name" value="EXPRESSED PROTEIN"/>
    <property type="match status" value="1"/>
</dbReference>
<comment type="caution">
    <text evidence="1">The sequence shown here is derived from an EMBL/GenBank/DDBJ whole genome shotgun (WGS) entry which is preliminary data.</text>
</comment>
<dbReference type="Proteomes" id="UP001515480">
    <property type="component" value="Unassembled WGS sequence"/>
</dbReference>